<dbReference type="RefSeq" id="WP_143721628.1">
    <property type="nucleotide sequence ID" value="NZ_VKDB01000022.1"/>
</dbReference>
<comment type="caution">
    <text evidence="1">The sequence shown here is derived from an EMBL/GenBank/DDBJ whole genome shotgun (WGS) entry which is preliminary data.</text>
</comment>
<accession>A0A553UMJ4</accession>
<reference evidence="1 2" key="1">
    <citation type="submission" date="2019-07" db="EMBL/GenBank/DDBJ databases">
        <title>Deinococcus detaillus sp. nov., isolated from humus soil in Antarctica.</title>
        <authorList>
            <person name="Zhang K."/>
        </authorList>
    </citation>
    <scope>NUCLEOTIDE SEQUENCE [LARGE SCALE GENOMIC DNA]</scope>
    <source>
        <strain evidence="1 2">H1</strain>
    </source>
</reference>
<name>A0A553UMJ4_9DEIO</name>
<dbReference type="OrthoDB" id="61043at2"/>
<protein>
    <submittedName>
        <fullName evidence="1">Uncharacterized protein</fullName>
    </submittedName>
</protein>
<gene>
    <name evidence="1" type="ORF">FNU79_15020</name>
</gene>
<keyword evidence="2" id="KW-1185">Reference proteome</keyword>
<dbReference type="EMBL" id="VKDB01000022">
    <property type="protein sequence ID" value="TSA81440.1"/>
    <property type="molecule type" value="Genomic_DNA"/>
</dbReference>
<evidence type="ECO:0000313" key="2">
    <source>
        <dbReference type="Proteomes" id="UP000316092"/>
    </source>
</evidence>
<evidence type="ECO:0000313" key="1">
    <source>
        <dbReference type="EMBL" id="TSA81440.1"/>
    </source>
</evidence>
<proteinExistence type="predicted"/>
<sequence length="160" mass="17151">MTDARFQPNMFRLSLNGRTVALTNNESSSVNLTPLVKAGKNTLIIDSTPGENTDAYTNVVLTLGAGENGKWRTLYKQEVGQGSTAGRTEYAFVATPDPSPKAGPVSVSAKFKSFQPAEFKVTLNGQAITTLTANGSAELTPFLKPGKNLLTVKYKRGKPR</sequence>
<dbReference type="Proteomes" id="UP000316092">
    <property type="component" value="Unassembled WGS sequence"/>
</dbReference>
<dbReference type="AlphaFoldDB" id="A0A553UMJ4"/>
<organism evidence="1 2">
    <name type="scientific">Deinococcus detaillensis</name>
    <dbReference type="NCBI Taxonomy" id="2592048"/>
    <lineage>
        <taxon>Bacteria</taxon>
        <taxon>Thermotogati</taxon>
        <taxon>Deinococcota</taxon>
        <taxon>Deinococci</taxon>
        <taxon>Deinococcales</taxon>
        <taxon>Deinococcaceae</taxon>
        <taxon>Deinococcus</taxon>
    </lineage>
</organism>